<sequence>MEDVLERWRSEKTAAYLSTAVAANEPDPRRAKLFRKMAEAAEAQAAILAKDITQVPSFTPSVRSRIMVFLLGILPPRAMRNVLSAHKVRGISVYRGRTEEPKDEKTDGGGHPWPTSVDDIGRQHKNYTSGTLRAGVFGVNDGLVSNTCLVMGVAGAGVGPSEILLTGIAGLLAGAFSMGAGEFISMLSQREMFEHQIAQERDELERYPDQEAEELALIYEARGIPLNEARDMAKHLIANPEKALDALTREELGLNPDELGSPMGAAVSSFLTFSVGACVPLVPYLLGYEKEGIVIAAVLAGIALFGVGSALSLFSGKNAIVGGARMLVVGSLAAAATYFIGSLLGANVA</sequence>
<feature type="transmembrane region" description="Helical" evidence="6">
    <location>
        <begin position="292"/>
        <end position="314"/>
    </location>
</feature>
<dbReference type="CDD" id="cd02433">
    <property type="entry name" value="Nodulin-21_like_2"/>
    <property type="match status" value="1"/>
</dbReference>
<dbReference type="GO" id="GO:0030026">
    <property type="term" value="P:intracellular manganese ion homeostasis"/>
    <property type="evidence" value="ECO:0007669"/>
    <property type="project" value="InterPro"/>
</dbReference>
<dbReference type="HOGENOM" id="CLU_038957_1_1_5"/>
<reference evidence="7 8" key="1">
    <citation type="submission" date="2014-09" db="EMBL/GenBank/DDBJ databases">
        <title>Genome sequencing of Methyloceanibacter caenitepidi Gela4.</title>
        <authorList>
            <person name="Takeuchi M."/>
            <person name="Susumu S."/>
            <person name="Kamagata Y."/>
            <person name="Oshima K."/>
            <person name="Hattori M."/>
            <person name="Iwasaki W."/>
        </authorList>
    </citation>
    <scope>NUCLEOTIDE SEQUENCE [LARGE SCALE GENOMIC DNA]</scope>
    <source>
        <strain evidence="7 8">Gela4</strain>
    </source>
</reference>
<evidence type="ECO:0000256" key="4">
    <source>
        <dbReference type="ARBA" id="ARBA00023136"/>
    </source>
</evidence>
<protein>
    <submittedName>
        <fullName evidence="7">Putative membrane protein</fullName>
    </submittedName>
</protein>
<feature type="transmembrane region" description="Helical" evidence="6">
    <location>
        <begin position="326"/>
        <end position="346"/>
    </location>
</feature>
<evidence type="ECO:0000256" key="1">
    <source>
        <dbReference type="ARBA" id="ARBA00004127"/>
    </source>
</evidence>
<dbReference type="GO" id="GO:0005384">
    <property type="term" value="F:manganese ion transmembrane transporter activity"/>
    <property type="evidence" value="ECO:0007669"/>
    <property type="project" value="InterPro"/>
</dbReference>
<keyword evidence="2 6" id="KW-0812">Transmembrane</keyword>
<evidence type="ECO:0000256" key="3">
    <source>
        <dbReference type="ARBA" id="ARBA00022989"/>
    </source>
</evidence>
<keyword evidence="8" id="KW-1185">Reference proteome</keyword>
<dbReference type="Proteomes" id="UP000031643">
    <property type="component" value="Chromosome"/>
</dbReference>
<organism evidence="7 8">
    <name type="scientific">Methyloceanibacter caenitepidi</name>
    <dbReference type="NCBI Taxonomy" id="1384459"/>
    <lineage>
        <taxon>Bacteria</taxon>
        <taxon>Pseudomonadati</taxon>
        <taxon>Pseudomonadota</taxon>
        <taxon>Alphaproteobacteria</taxon>
        <taxon>Hyphomicrobiales</taxon>
        <taxon>Hyphomicrobiaceae</taxon>
        <taxon>Methyloceanibacter</taxon>
    </lineage>
</organism>
<keyword evidence="4 6" id="KW-0472">Membrane</keyword>
<evidence type="ECO:0000256" key="5">
    <source>
        <dbReference type="SAM" id="MobiDB-lite"/>
    </source>
</evidence>
<dbReference type="STRING" id="1384459.GL4_0501"/>
<keyword evidence="3 6" id="KW-1133">Transmembrane helix</keyword>
<evidence type="ECO:0000256" key="6">
    <source>
        <dbReference type="SAM" id="Phobius"/>
    </source>
</evidence>
<dbReference type="Pfam" id="PF01988">
    <property type="entry name" value="VIT1"/>
    <property type="match status" value="1"/>
</dbReference>
<feature type="transmembrane region" description="Helical" evidence="6">
    <location>
        <begin position="163"/>
        <end position="184"/>
    </location>
</feature>
<dbReference type="GO" id="GO:0012505">
    <property type="term" value="C:endomembrane system"/>
    <property type="evidence" value="ECO:0007669"/>
    <property type="project" value="UniProtKB-SubCell"/>
</dbReference>
<dbReference type="OrthoDB" id="9789677at2"/>
<dbReference type="EMBL" id="AP014648">
    <property type="protein sequence ID" value="BAQ15967.1"/>
    <property type="molecule type" value="Genomic_DNA"/>
</dbReference>
<dbReference type="InterPro" id="IPR008217">
    <property type="entry name" value="Ccc1_fam"/>
</dbReference>
<feature type="region of interest" description="Disordered" evidence="5">
    <location>
        <begin position="96"/>
        <end position="119"/>
    </location>
</feature>
<proteinExistence type="predicted"/>
<dbReference type="RefSeq" id="WP_045364156.1">
    <property type="nucleotide sequence ID" value="NZ_AP014648.1"/>
</dbReference>
<dbReference type="PANTHER" id="PTHR31851">
    <property type="entry name" value="FE(2+)/MN(2+) TRANSPORTER PCL1"/>
    <property type="match status" value="1"/>
</dbReference>
<evidence type="ECO:0000313" key="7">
    <source>
        <dbReference type="EMBL" id="BAQ15967.1"/>
    </source>
</evidence>
<name>A0A0A8K0D9_9HYPH</name>
<gene>
    <name evidence="7" type="ORF">GL4_0501</name>
</gene>
<comment type="subcellular location">
    <subcellularLocation>
        <location evidence="1">Endomembrane system</location>
        <topology evidence="1">Multi-pass membrane protein</topology>
    </subcellularLocation>
</comment>
<evidence type="ECO:0000256" key="2">
    <source>
        <dbReference type="ARBA" id="ARBA00022692"/>
    </source>
</evidence>
<dbReference type="KEGG" id="mcg:GL4_0501"/>
<feature type="transmembrane region" description="Helical" evidence="6">
    <location>
        <begin position="265"/>
        <end position="286"/>
    </location>
</feature>
<accession>A0A0A8K0D9</accession>
<evidence type="ECO:0000313" key="8">
    <source>
        <dbReference type="Proteomes" id="UP000031643"/>
    </source>
</evidence>
<dbReference type="AlphaFoldDB" id="A0A0A8K0D9"/>
<feature type="compositionally biased region" description="Basic and acidic residues" evidence="5">
    <location>
        <begin position="96"/>
        <end position="108"/>
    </location>
</feature>